<evidence type="ECO:0000256" key="1">
    <source>
        <dbReference type="SAM" id="MobiDB-lite"/>
    </source>
</evidence>
<feature type="compositionally biased region" description="Low complexity" evidence="1">
    <location>
        <begin position="256"/>
        <end position="271"/>
    </location>
</feature>
<proteinExistence type="predicted"/>
<feature type="compositionally biased region" description="Low complexity" evidence="1">
    <location>
        <begin position="151"/>
        <end position="179"/>
    </location>
</feature>
<feature type="compositionally biased region" description="Low complexity" evidence="1">
    <location>
        <begin position="123"/>
        <end position="142"/>
    </location>
</feature>
<reference evidence="2" key="1">
    <citation type="submission" date="2021-01" db="EMBL/GenBank/DDBJ databases">
        <title>Whole genome shotgun sequence of Actinocatenispora rupis NBRC 107355.</title>
        <authorList>
            <person name="Komaki H."/>
            <person name="Tamura T."/>
        </authorList>
    </citation>
    <scope>NUCLEOTIDE SEQUENCE</scope>
    <source>
        <strain evidence="2">NBRC 107355</strain>
    </source>
</reference>
<evidence type="ECO:0008006" key="4">
    <source>
        <dbReference type="Google" id="ProtNLM"/>
    </source>
</evidence>
<feature type="region of interest" description="Disordered" evidence="1">
    <location>
        <begin position="31"/>
        <end position="53"/>
    </location>
</feature>
<dbReference type="EMBL" id="BOMB01000015">
    <property type="protein sequence ID" value="GID11778.1"/>
    <property type="molecule type" value="Genomic_DNA"/>
</dbReference>
<sequence length="298" mass="30482">MREILLLLVVALVAAGIVFGVAVLLTGRDRGMAPAEPDERSRRLPGDRPLDEEDLTEVRFDTVARGYRMRQVDTALSRVAYDLGYKQELITALEAEVAALREGRAEDADLLRDRRLAARGPLTPTAPAQPAQPAEPAEPAPAGDRPDTEDAAYPTPVADAADAADAADPTPVADPADAAEAGHSTDPATDAEDATDPAPVGDAAHAGEPDDATVVEAAPVDAGTPTASGTDDDPVATRDDPAAAIEDPAVTGNGTVAADDAADGPVGADAATSDVERPSGTNGRRGASARRGAVARRR</sequence>
<keyword evidence="3" id="KW-1185">Reference proteome</keyword>
<organism evidence="2 3">
    <name type="scientific">Actinocatenispora rupis</name>
    <dbReference type="NCBI Taxonomy" id="519421"/>
    <lineage>
        <taxon>Bacteria</taxon>
        <taxon>Bacillati</taxon>
        <taxon>Actinomycetota</taxon>
        <taxon>Actinomycetes</taxon>
        <taxon>Micromonosporales</taxon>
        <taxon>Micromonosporaceae</taxon>
        <taxon>Actinocatenispora</taxon>
    </lineage>
</organism>
<evidence type="ECO:0000313" key="3">
    <source>
        <dbReference type="Proteomes" id="UP000612808"/>
    </source>
</evidence>
<accession>A0A8J3JBJ9</accession>
<evidence type="ECO:0000313" key="2">
    <source>
        <dbReference type="EMBL" id="GID11778.1"/>
    </source>
</evidence>
<dbReference type="InterPro" id="IPR019933">
    <property type="entry name" value="DivIVA_domain"/>
</dbReference>
<gene>
    <name evidence="2" type="ORF">Aru02nite_26670</name>
</gene>
<comment type="caution">
    <text evidence="2">The sequence shown here is derived from an EMBL/GenBank/DDBJ whole genome shotgun (WGS) entry which is preliminary data.</text>
</comment>
<feature type="compositionally biased region" description="Basic and acidic residues" evidence="1">
    <location>
        <begin position="31"/>
        <end position="49"/>
    </location>
</feature>
<dbReference type="AlphaFoldDB" id="A0A8J3JBJ9"/>
<feature type="region of interest" description="Disordered" evidence="1">
    <location>
        <begin position="120"/>
        <end position="298"/>
    </location>
</feature>
<dbReference type="Gene3D" id="6.10.250.660">
    <property type="match status" value="1"/>
</dbReference>
<dbReference type="NCBIfam" id="TIGR03544">
    <property type="entry name" value="DivI1A_domain"/>
    <property type="match status" value="1"/>
</dbReference>
<protein>
    <recommendedName>
        <fullName evidence="4">DivIVA domain-containing protein</fullName>
    </recommendedName>
</protein>
<dbReference type="Proteomes" id="UP000612808">
    <property type="component" value="Unassembled WGS sequence"/>
</dbReference>
<name>A0A8J3JBJ9_9ACTN</name>